<reference evidence="3" key="1">
    <citation type="submission" date="2022-10" db="EMBL/GenBank/DDBJ databases">
        <title>Genome assembly of Pristionchus species.</title>
        <authorList>
            <person name="Yoshida K."/>
            <person name="Sommer R.J."/>
        </authorList>
    </citation>
    <scope>NUCLEOTIDE SEQUENCE [LARGE SCALE GENOMIC DNA]</scope>
    <source>
        <strain evidence="3">RS5460</strain>
    </source>
</reference>
<sequence>IMTIVSIVINVIVLIYGAVVPITDAIYTGVFGAVIAAIEVVGIRIRHVWVMMAFMLTMSLHIIYCFITAIVDAVWVGKFSDFDLLYYGEHYKLFCWLYIAVLFGQCIFDGILVYFYFKARKEIVDQIYRDAFANPPANGGMIILPAY</sequence>
<feature type="transmembrane region" description="Helical" evidence="1">
    <location>
        <begin position="48"/>
        <end position="76"/>
    </location>
</feature>
<dbReference type="Proteomes" id="UP001328107">
    <property type="component" value="Unassembled WGS sequence"/>
</dbReference>
<accession>A0AAN5CSP3</accession>
<evidence type="ECO:0000313" key="2">
    <source>
        <dbReference type="EMBL" id="GMR49644.1"/>
    </source>
</evidence>
<organism evidence="2 3">
    <name type="scientific">Pristionchus mayeri</name>
    <dbReference type="NCBI Taxonomy" id="1317129"/>
    <lineage>
        <taxon>Eukaryota</taxon>
        <taxon>Metazoa</taxon>
        <taxon>Ecdysozoa</taxon>
        <taxon>Nematoda</taxon>
        <taxon>Chromadorea</taxon>
        <taxon>Rhabditida</taxon>
        <taxon>Rhabditina</taxon>
        <taxon>Diplogasteromorpha</taxon>
        <taxon>Diplogasteroidea</taxon>
        <taxon>Neodiplogasteridae</taxon>
        <taxon>Pristionchus</taxon>
    </lineage>
</organism>
<protein>
    <submittedName>
        <fullName evidence="2">Uncharacterized protein</fullName>
    </submittedName>
</protein>
<evidence type="ECO:0000256" key="1">
    <source>
        <dbReference type="SAM" id="Phobius"/>
    </source>
</evidence>
<keyword evidence="1" id="KW-0472">Membrane</keyword>
<keyword evidence="1" id="KW-0812">Transmembrane</keyword>
<name>A0AAN5CSP3_9BILA</name>
<feature type="non-terminal residue" evidence="2">
    <location>
        <position position="1"/>
    </location>
</feature>
<keyword evidence="1" id="KW-1133">Transmembrane helix</keyword>
<dbReference type="AlphaFoldDB" id="A0AAN5CSP3"/>
<evidence type="ECO:0000313" key="3">
    <source>
        <dbReference type="Proteomes" id="UP001328107"/>
    </source>
</evidence>
<gene>
    <name evidence="2" type="ORF">PMAYCL1PPCAC_19839</name>
</gene>
<keyword evidence="3" id="KW-1185">Reference proteome</keyword>
<proteinExistence type="predicted"/>
<comment type="caution">
    <text evidence="2">The sequence shown here is derived from an EMBL/GenBank/DDBJ whole genome shotgun (WGS) entry which is preliminary data.</text>
</comment>
<dbReference type="EMBL" id="BTRK01000004">
    <property type="protein sequence ID" value="GMR49644.1"/>
    <property type="molecule type" value="Genomic_DNA"/>
</dbReference>
<feature type="transmembrane region" description="Helical" evidence="1">
    <location>
        <begin position="96"/>
        <end position="117"/>
    </location>
</feature>